<protein>
    <submittedName>
        <fullName evidence="1">Uncharacterized protein</fullName>
    </submittedName>
</protein>
<dbReference type="EMBL" id="BBMN01000001">
    <property type="protein sequence ID" value="GAL02958.1"/>
    <property type="molecule type" value="Genomic_DNA"/>
</dbReference>
<dbReference type="Proteomes" id="UP000029227">
    <property type="component" value="Unassembled WGS sequence"/>
</dbReference>
<evidence type="ECO:0000313" key="2">
    <source>
        <dbReference type="Proteomes" id="UP000029227"/>
    </source>
</evidence>
<accession>A0A090QL40</accession>
<proteinExistence type="predicted"/>
<sequence length="224" mass="23472">MSFHQLMQPRQRSQFQAVGEFLYIEACTSKVRISTERGEYTLRTGAQIIDPKLAGVVTVENLGEAGNVTIVCGFGRYIPPSDGQQVAVTAMPALSLVPGQSVAVSELPQVALVDGQAVVIHELPAVTLAENQQVTVSRLPSISLADGQTINVTNTAPLQTKPVGGDGAVGNVITIASSTATLAGNPSRCHVLLKARTTNTNGITVNGGWTLAAGETLQLNTTRR</sequence>
<dbReference type="AlphaFoldDB" id="A0A090QL40"/>
<name>A0A090QL40_9GAMM</name>
<organism evidence="1 2">
    <name type="scientific">Photobacterium aphoticum</name>
    <dbReference type="NCBI Taxonomy" id="754436"/>
    <lineage>
        <taxon>Bacteria</taxon>
        <taxon>Pseudomonadati</taxon>
        <taxon>Pseudomonadota</taxon>
        <taxon>Gammaproteobacteria</taxon>
        <taxon>Vibrionales</taxon>
        <taxon>Vibrionaceae</taxon>
        <taxon>Photobacterium</taxon>
    </lineage>
</organism>
<reference evidence="1 2" key="1">
    <citation type="journal article" date="2014" name="Genome Announc.">
        <title>Draft Genome Sequences of Two Vibrionaceae Species, Vibrio ponticus C121 and Photobacterium aphoticum C119, Isolated as Coral Reef Microbiota.</title>
        <authorList>
            <person name="Al-saari N."/>
            <person name="Meirelles P.M."/>
            <person name="Mino S."/>
            <person name="Suda W."/>
            <person name="Oshima K."/>
            <person name="Hattori M."/>
            <person name="Ohkuma M."/>
            <person name="Thompson F.L."/>
            <person name="Gomez-Gil B."/>
            <person name="Sawabe T."/>
            <person name="Sawabe T."/>
        </authorList>
    </citation>
    <scope>NUCLEOTIDE SEQUENCE [LARGE SCALE GENOMIC DNA]</scope>
    <source>
        <strain evidence="1 2">JCM 19237</strain>
    </source>
</reference>
<evidence type="ECO:0000313" key="1">
    <source>
        <dbReference type="EMBL" id="GAL02958.1"/>
    </source>
</evidence>
<gene>
    <name evidence="1" type="ORF">JCM19237_5851</name>
</gene>
<dbReference type="eggNOG" id="ENOG502ZTHD">
    <property type="taxonomic scope" value="Bacteria"/>
</dbReference>
<dbReference type="STRING" id="754436.JCM19237_5851"/>
<comment type="caution">
    <text evidence="1">The sequence shown here is derived from an EMBL/GenBank/DDBJ whole genome shotgun (WGS) entry which is preliminary data.</text>
</comment>